<dbReference type="GO" id="GO:0071897">
    <property type="term" value="P:DNA biosynthetic process"/>
    <property type="evidence" value="ECO:0007669"/>
    <property type="project" value="UniProtKB-ARBA"/>
</dbReference>
<sequence>RHVYYVNEVFETSRQCYRGCPQGSVIAPIIWNIYINAVLKLNDGELYVQAFADDLALIIGGRTARVLEANTNLALANIARSLDSLKLNLSVQKCQAVVYRSIASQKLSKRNSTILNRKPTFKIYNTSIRVTDSLTILGIVIDNKLTWSEHINSLHGKMLILTSNFNRILKTDWSVNKNLIKTWYLTTIEKALLYGASVWGGALTKTQITLFQAELVAIQHAANWAASNNFKINIHSDSLSSIMTLKSASSRSKFVNTVKKDLSAANNLVGLSWVKAHVGIEGNELADQFAKQAISTGEELDIPTPRSFLNRKLKTHILNSWNIYWNQYDSASGVRVRSFISTVSPKFLIHNKILIYFLSGHGPFPQYLHRFKRIGSPFCVCGLVGDADHYTFDCSLTKEFHLLKPADAHKITWFKNLINNIQAIGKMAQSFRISNELCDSLTRDGD</sequence>
<dbReference type="AlphaFoldDB" id="A0A4Y2P214"/>
<name>A0A4Y2P214_ARAVE</name>
<dbReference type="InterPro" id="IPR002156">
    <property type="entry name" value="RNaseH_domain"/>
</dbReference>
<dbReference type="GO" id="GO:0003676">
    <property type="term" value="F:nucleic acid binding"/>
    <property type="evidence" value="ECO:0007669"/>
    <property type="project" value="InterPro"/>
</dbReference>
<gene>
    <name evidence="3" type="ORF">AVEN_8319_1</name>
</gene>
<feature type="domain" description="RNase H type-1" evidence="2">
    <location>
        <begin position="185"/>
        <end position="295"/>
    </location>
</feature>
<dbReference type="SUPFAM" id="SSF56672">
    <property type="entry name" value="DNA/RNA polymerases"/>
    <property type="match status" value="1"/>
</dbReference>
<dbReference type="GO" id="GO:0004523">
    <property type="term" value="F:RNA-DNA hybrid ribonuclease activity"/>
    <property type="evidence" value="ECO:0007669"/>
    <property type="project" value="InterPro"/>
</dbReference>
<evidence type="ECO:0000313" key="4">
    <source>
        <dbReference type="Proteomes" id="UP000499080"/>
    </source>
</evidence>
<dbReference type="GO" id="GO:0042575">
    <property type="term" value="C:DNA polymerase complex"/>
    <property type="evidence" value="ECO:0007669"/>
    <property type="project" value="UniProtKB-ARBA"/>
</dbReference>
<dbReference type="EMBL" id="BGPR01130662">
    <property type="protein sequence ID" value="GBN45132.1"/>
    <property type="molecule type" value="Genomic_DNA"/>
</dbReference>
<dbReference type="InterPro" id="IPR000477">
    <property type="entry name" value="RT_dom"/>
</dbReference>
<dbReference type="Pfam" id="PF00078">
    <property type="entry name" value="RVT_1"/>
    <property type="match status" value="1"/>
</dbReference>
<comment type="caution">
    <text evidence="3">The sequence shown here is derived from an EMBL/GenBank/DDBJ whole genome shotgun (WGS) entry which is preliminary data.</text>
</comment>
<evidence type="ECO:0000259" key="2">
    <source>
        <dbReference type="PROSITE" id="PS50879"/>
    </source>
</evidence>
<dbReference type="PROSITE" id="PS50878">
    <property type="entry name" value="RT_POL"/>
    <property type="match status" value="1"/>
</dbReference>
<dbReference type="SUPFAM" id="SSF53098">
    <property type="entry name" value="Ribonuclease H-like"/>
    <property type="match status" value="1"/>
</dbReference>
<dbReference type="InterPro" id="IPR012337">
    <property type="entry name" value="RNaseH-like_sf"/>
</dbReference>
<dbReference type="InterPro" id="IPR036397">
    <property type="entry name" value="RNaseH_sf"/>
</dbReference>
<evidence type="ECO:0000259" key="1">
    <source>
        <dbReference type="PROSITE" id="PS50878"/>
    </source>
</evidence>
<dbReference type="InterPro" id="IPR043502">
    <property type="entry name" value="DNA/RNA_pol_sf"/>
</dbReference>
<dbReference type="Pfam" id="PF00075">
    <property type="entry name" value="RNase_H"/>
    <property type="match status" value="1"/>
</dbReference>
<feature type="domain" description="Reverse transcriptase" evidence="1">
    <location>
        <begin position="1"/>
        <end position="141"/>
    </location>
</feature>
<feature type="non-terminal residue" evidence="3">
    <location>
        <position position="1"/>
    </location>
</feature>
<dbReference type="OrthoDB" id="6437659at2759"/>
<evidence type="ECO:0008006" key="5">
    <source>
        <dbReference type="Google" id="ProtNLM"/>
    </source>
</evidence>
<dbReference type="Proteomes" id="UP000499080">
    <property type="component" value="Unassembled WGS sequence"/>
</dbReference>
<dbReference type="PANTHER" id="PTHR33332">
    <property type="entry name" value="REVERSE TRANSCRIPTASE DOMAIN-CONTAINING PROTEIN"/>
    <property type="match status" value="1"/>
</dbReference>
<keyword evidence="4" id="KW-1185">Reference proteome</keyword>
<reference evidence="3 4" key="1">
    <citation type="journal article" date="2019" name="Sci. Rep.">
        <title>Orb-weaving spider Araneus ventricosus genome elucidates the spidroin gene catalogue.</title>
        <authorList>
            <person name="Kono N."/>
            <person name="Nakamura H."/>
            <person name="Ohtoshi R."/>
            <person name="Moran D.A.P."/>
            <person name="Shinohara A."/>
            <person name="Yoshida Y."/>
            <person name="Fujiwara M."/>
            <person name="Mori M."/>
            <person name="Tomita M."/>
            <person name="Arakawa K."/>
        </authorList>
    </citation>
    <scope>NUCLEOTIDE SEQUENCE [LARGE SCALE GENOMIC DNA]</scope>
</reference>
<organism evidence="3 4">
    <name type="scientific">Araneus ventricosus</name>
    <name type="common">Orbweaver spider</name>
    <name type="synonym">Epeira ventricosa</name>
    <dbReference type="NCBI Taxonomy" id="182803"/>
    <lineage>
        <taxon>Eukaryota</taxon>
        <taxon>Metazoa</taxon>
        <taxon>Ecdysozoa</taxon>
        <taxon>Arthropoda</taxon>
        <taxon>Chelicerata</taxon>
        <taxon>Arachnida</taxon>
        <taxon>Araneae</taxon>
        <taxon>Araneomorphae</taxon>
        <taxon>Entelegynae</taxon>
        <taxon>Araneoidea</taxon>
        <taxon>Araneidae</taxon>
        <taxon>Araneus</taxon>
    </lineage>
</organism>
<proteinExistence type="predicted"/>
<protein>
    <recommendedName>
        <fullName evidence="5">RNase H type-1 domain-containing protein</fullName>
    </recommendedName>
</protein>
<dbReference type="Gene3D" id="3.30.420.10">
    <property type="entry name" value="Ribonuclease H-like superfamily/Ribonuclease H"/>
    <property type="match status" value="1"/>
</dbReference>
<dbReference type="CDD" id="cd09276">
    <property type="entry name" value="Rnase_HI_RT_non_LTR"/>
    <property type="match status" value="1"/>
</dbReference>
<dbReference type="PROSITE" id="PS50879">
    <property type="entry name" value="RNASE_H_1"/>
    <property type="match status" value="1"/>
</dbReference>
<evidence type="ECO:0000313" key="3">
    <source>
        <dbReference type="EMBL" id="GBN45132.1"/>
    </source>
</evidence>
<accession>A0A4Y2P214</accession>